<accession>A0A6C0CFH8</accession>
<protein>
    <submittedName>
        <fullName evidence="2">Uncharacterized protein</fullName>
    </submittedName>
</protein>
<evidence type="ECO:0000313" key="2">
    <source>
        <dbReference type="EMBL" id="QHT03338.1"/>
    </source>
</evidence>
<organism evidence="2">
    <name type="scientific">viral metagenome</name>
    <dbReference type="NCBI Taxonomy" id="1070528"/>
    <lineage>
        <taxon>unclassified sequences</taxon>
        <taxon>metagenomes</taxon>
        <taxon>organismal metagenomes</taxon>
    </lineage>
</organism>
<keyword evidence="1" id="KW-0472">Membrane</keyword>
<feature type="transmembrane region" description="Helical" evidence="1">
    <location>
        <begin position="113"/>
        <end position="131"/>
    </location>
</feature>
<dbReference type="EMBL" id="MN739409">
    <property type="protein sequence ID" value="QHT03338.1"/>
    <property type="molecule type" value="Genomic_DNA"/>
</dbReference>
<keyword evidence="1" id="KW-1133">Transmembrane helix</keyword>
<name>A0A6C0CFH8_9ZZZZ</name>
<feature type="transmembrane region" description="Helical" evidence="1">
    <location>
        <begin position="6"/>
        <end position="25"/>
    </location>
</feature>
<feature type="transmembrane region" description="Helical" evidence="1">
    <location>
        <begin position="37"/>
        <end position="59"/>
    </location>
</feature>
<feature type="transmembrane region" description="Helical" evidence="1">
    <location>
        <begin position="65"/>
        <end position="88"/>
    </location>
</feature>
<proteinExistence type="predicted"/>
<evidence type="ECO:0000256" key="1">
    <source>
        <dbReference type="SAM" id="Phobius"/>
    </source>
</evidence>
<dbReference type="AlphaFoldDB" id="A0A6C0CFH8"/>
<feature type="transmembrane region" description="Helical" evidence="1">
    <location>
        <begin position="137"/>
        <end position="155"/>
    </location>
</feature>
<sequence length="157" mass="17574">MNVLEIGIAAAIVDFTTIVISKFFNMGKSLDKWYSKFGMTAVLSDVLVIVLGIQLALFIEPKIGVQYIAAIAVCIQIIHDILFYFLVVETVPHGQNEMIDLFKEYASENSYKIVLYDSLMVAGTVFLADYLSKIHESSVNFIGLLTVYGLTYIVYTH</sequence>
<keyword evidence="1" id="KW-0812">Transmembrane</keyword>
<reference evidence="2" key="1">
    <citation type="journal article" date="2020" name="Nature">
        <title>Giant virus diversity and host interactions through global metagenomics.</title>
        <authorList>
            <person name="Schulz F."/>
            <person name="Roux S."/>
            <person name="Paez-Espino D."/>
            <person name="Jungbluth S."/>
            <person name="Walsh D.A."/>
            <person name="Denef V.J."/>
            <person name="McMahon K.D."/>
            <person name="Konstantinidis K.T."/>
            <person name="Eloe-Fadrosh E.A."/>
            <person name="Kyrpides N.C."/>
            <person name="Woyke T."/>
        </authorList>
    </citation>
    <scope>NUCLEOTIDE SEQUENCE</scope>
    <source>
        <strain evidence="2">GVMAG-M-3300020728-1</strain>
    </source>
</reference>